<dbReference type="RefSeq" id="XP_056486671.1">
    <property type="nucleotide sequence ID" value="XM_056636051.1"/>
</dbReference>
<dbReference type="Proteomes" id="UP001147747">
    <property type="component" value="Unassembled WGS sequence"/>
</dbReference>
<evidence type="ECO:0000313" key="2">
    <source>
        <dbReference type="EMBL" id="KAJ5388873.1"/>
    </source>
</evidence>
<keyword evidence="3" id="KW-1185">Reference proteome</keyword>
<accession>A0A9W9VT69</accession>
<protein>
    <submittedName>
        <fullName evidence="2">Uncharacterized protein</fullName>
    </submittedName>
</protein>
<dbReference type="OrthoDB" id="19261at2759"/>
<reference evidence="2" key="2">
    <citation type="journal article" date="2023" name="IMA Fungus">
        <title>Comparative genomic study of the Penicillium genus elucidates a diverse pangenome and 15 lateral gene transfer events.</title>
        <authorList>
            <person name="Petersen C."/>
            <person name="Sorensen T."/>
            <person name="Nielsen M.R."/>
            <person name="Sondergaard T.E."/>
            <person name="Sorensen J.L."/>
            <person name="Fitzpatrick D.A."/>
            <person name="Frisvad J.C."/>
            <person name="Nielsen K.L."/>
        </authorList>
    </citation>
    <scope>NUCLEOTIDE SEQUENCE</scope>
    <source>
        <strain evidence="2">IBT 29677</strain>
    </source>
</reference>
<proteinExistence type="predicted"/>
<name>A0A9W9VT69_9EURO</name>
<gene>
    <name evidence="2" type="ORF">N7509_011414</name>
</gene>
<evidence type="ECO:0000256" key="1">
    <source>
        <dbReference type="SAM" id="Phobius"/>
    </source>
</evidence>
<comment type="caution">
    <text evidence="2">The sequence shown here is derived from an EMBL/GenBank/DDBJ whole genome shotgun (WGS) entry which is preliminary data.</text>
</comment>
<keyword evidence="1" id="KW-0472">Membrane</keyword>
<dbReference type="GeneID" id="81375031"/>
<keyword evidence="1" id="KW-0812">Transmembrane</keyword>
<dbReference type="AlphaFoldDB" id="A0A9W9VT69"/>
<organism evidence="2 3">
    <name type="scientific">Penicillium cosmopolitanum</name>
    <dbReference type="NCBI Taxonomy" id="1131564"/>
    <lineage>
        <taxon>Eukaryota</taxon>
        <taxon>Fungi</taxon>
        <taxon>Dikarya</taxon>
        <taxon>Ascomycota</taxon>
        <taxon>Pezizomycotina</taxon>
        <taxon>Eurotiomycetes</taxon>
        <taxon>Eurotiomycetidae</taxon>
        <taxon>Eurotiales</taxon>
        <taxon>Aspergillaceae</taxon>
        <taxon>Penicillium</taxon>
    </lineage>
</organism>
<dbReference type="SUPFAM" id="SSF49344">
    <property type="entry name" value="CBD9-like"/>
    <property type="match status" value="1"/>
</dbReference>
<sequence>LASGVRESNSESIFNLPVKSDANFTFALSIPNNSTNLYCGQNRKRDKGLVSIILYPNKRGGNIIISPRLSFREQQPTYSSTIALNVLEGTDDNSKYAMLRLFKRGNWATESSIYVSDLDLRPRSYKRNVQTADLPELRDIRNMRCVYLGSFKIDIKHTTGGIGQLPSTYAISISSTMSDSVTDDSNLPSIFYALCACRALILLMPTSIVFLRLGLKNARWH</sequence>
<keyword evidence="1" id="KW-1133">Transmembrane helix</keyword>
<reference evidence="2" key="1">
    <citation type="submission" date="2022-12" db="EMBL/GenBank/DDBJ databases">
        <authorList>
            <person name="Petersen C."/>
        </authorList>
    </citation>
    <scope>NUCLEOTIDE SEQUENCE</scope>
    <source>
        <strain evidence="2">IBT 29677</strain>
    </source>
</reference>
<feature type="transmembrane region" description="Helical" evidence="1">
    <location>
        <begin position="190"/>
        <end position="215"/>
    </location>
</feature>
<feature type="non-terminal residue" evidence="2">
    <location>
        <position position="221"/>
    </location>
</feature>
<dbReference type="EMBL" id="JAPZBU010000009">
    <property type="protein sequence ID" value="KAJ5388873.1"/>
    <property type="molecule type" value="Genomic_DNA"/>
</dbReference>
<evidence type="ECO:0000313" key="3">
    <source>
        <dbReference type="Proteomes" id="UP001147747"/>
    </source>
</evidence>